<keyword evidence="3 5" id="KW-1133">Transmembrane helix</keyword>
<feature type="transmembrane region" description="Helical" evidence="5">
    <location>
        <begin position="119"/>
        <end position="137"/>
    </location>
</feature>
<evidence type="ECO:0000256" key="2">
    <source>
        <dbReference type="ARBA" id="ARBA00022692"/>
    </source>
</evidence>
<dbReference type="AlphaFoldDB" id="A0A1H2R1C9"/>
<keyword evidence="4 5" id="KW-0472">Membrane</keyword>
<evidence type="ECO:0000256" key="1">
    <source>
        <dbReference type="ARBA" id="ARBA00004370"/>
    </source>
</evidence>
<protein>
    <submittedName>
        <fullName evidence="6">MAPEG family protein</fullName>
    </submittedName>
</protein>
<dbReference type="STRING" id="488533.SAMN04487960_101388"/>
<evidence type="ECO:0000256" key="3">
    <source>
        <dbReference type="ARBA" id="ARBA00022989"/>
    </source>
</evidence>
<proteinExistence type="predicted"/>
<dbReference type="InterPro" id="IPR023352">
    <property type="entry name" value="MAPEG-like_dom_sf"/>
</dbReference>
<dbReference type="EMBL" id="FNNE01000001">
    <property type="protein sequence ID" value="SDW13266.1"/>
    <property type="molecule type" value="Genomic_DNA"/>
</dbReference>
<keyword evidence="2 5" id="KW-0812">Transmembrane</keyword>
<feature type="transmembrane region" description="Helical" evidence="5">
    <location>
        <begin position="6"/>
        <end position="23"/>
    </location>
</feature>
<dbReference type="RefSeq" id="WP_091811246.1">
    <property type="nucleotide sequence ID" value="NZ_FNNE01000001.1"/>
</dbReference>
<dbReference type="SUPFAM" id="SSF161084">
    <property type="entry name" value="MAPEG domain-like"/>
    <property type="match status" value="1"/>
</dbReference>
<organism evidence="6 7">
    <name type="scientific">Marinobacter mobilis</name>
    <dbReference type="NCBI Taxonomy" id="488533"/>
    <lineage>
        <taxon>Bacteria</taxon>
        <taxon>Pseudomonadati</taxon>
        <taxon>Pseudomonadota</taxon>
        <taxon>Gammaproteobacteria</taxon>
        <taxon>Pseudomonadales</taxon>
        <taxon>Marinobacteraceae</taxon>
        <taxon>Marinobacter</taxon>
    </lineage>
</organism>
<feature type="transmembrane region" description="Helical" evidence="5">
    <location>
        <begin position="62"/>
        <end position="82"/>
    </location>
</feature>
<dbReference type="Pfam" id="PF01124">
    <property type="entry name" value="MAPEG"/>
    <property type="match status" value="1"/>
</dbReference>
<evidence type="ECO:0000313" key="6">
    <source>
        <dbReference type="EMBL" id="SDW13266.1"/>
    </source>
</evidence>
<dbReference type="GO" id="GO:0016020">
    <property type="term" value="C:membrane"/>
    <property type="evidence" value="ECO:0007669"/>
    <property type="project" value="UniProtKB-SubCell"/>
</dbReference>
<comment type="subcellular location">
    <subcellularLocation>
        <location evidence="1">Membrane</location>
    </subcellularLocation>
</comment>
<sequence>MSSPTMITFVGFVAWSMCLLVLMESIRSKMVLTKEVAPNGFNPENSNLSLFMQRLARAHANCLEGLPIFGGLMVAAVVTSNTHVTDPLAYLFLGARIVQSLIHLASLSPAAVTMRFSAFAVQMGIGVYWCYQLLAVLV</sequence>
<gene>
    <name evidence="6" type="ORF">SAMN04487960_101388</name>
</gene>
<evidence type="ECO:0000256" key="5">
    <source>
        <dbReference type="SAM" id="Phobius"/>
    </source>
</evidence>
<dbReference type="OrthoDB" id="343936at2"/>
<evidence type="ECO:0000313" key="7">
    <source>
        <dbReference type="Proteomes" id="UP000199675"/>
    </source>
</evidence>
<dbReference type="Gene3D" id="1.20.120.550">
    <property type="entry name" value="Membrane associated eicosanoid/glutathione metabolism-like domain"/>
    <property type="match status" value="1"/>
</dbReference>
<dbReference type="InterPro" id="IPR001129">
    <property type="entry name" value="Membr-assoc_MAPEG"/>
</dbReference>
<accession>A0A1H2R1C9</accession>
<reference evidence="6 7" key="1">
    <citation type="submission" date="2016-10" db="EMBL/GenBank/DDBJ databases">
        <authorList>
            <person name="de Groot N.N."/>
        </authorList>
    </citation>
    <scope>NUCLEOTIDE SEQUENCE [LARGE SCALE GENOMIC DNA]</scope>
    <source>
        <strain evidence="6 7">CGMCC 1.7059</strain>
    </source>
</reference>
<dbReference type="Proteomes" id="UP000199675">
    <property type="component" value="Unassembled WGS sequence"/>
</dbReference>
<evidence type="ECO:0000256" key="4">
    <source>
        <dbReference type="ARBA" id="ARBA00023136"/>
    </source>
</evidence>
<keyword evidence="7" id="KW-1185">Reference proteome</keyword>
<name>A0A1H2R1C9_9GAMM</name>